<dbReference type="VEuPathDB" id="FungiDB:CC1G_14104"/>
<dbReference type="EMBL" id="AACS02000003">
    <property type="protein sequence ID" value="EFI28078.1"/>
    <property type="molecule type" value="Genomic_DNA"/>
</dbReference>
<reference evidence="1 2" key="1">
    <citation type="journal article" date="2010" name="Proc. Natl. Acad. Sci. U.S.A.">
        <title>Insights into evolution of multicellular fungi from the assembled chromosomes of the mushroom Coprinopsis cinerea (Coprinus cinereus).</title>
        <authorList>
            <person name="Stajich J.E."/>
            <person name="Wilke S.K."/>
            <person name="Ahren D."/>
            <person name="Au C.H."/>
            <person name="Birren B.W."/>
            <person name="Borodovsky M."/>
            <person name="Burns C."/>
            <person name="Canback B."/>
            <person name="Casselton L.A."/>
            <person name="Cheng C.K."/>
            <person name="Deng J."/>
            <person name="Dietrich F.S."/>
            <person name="Fargo D.C."/>
            <person name="Farman M.L."/>
            <person name="Gathman A.C."/>
            <person name="Goldberg J."/>
            <person name="Guigo R."/>
            <person name="Hoegger P.J."/>
            <person name="Hooker J.B."/>
            <person name="Huggins A."/>
            <person name="James T.Y."/>
            <person name="Kamada T."/>
            <person name="Kilaru S."/>
            <person name="Kodira C."/>
            <person name="Kues U."/>
            <person name="Kupfer D."/>
            <person name="Kwan H.S."/>
            <person name="Lomsadze A."/>
            <person name="Li W."/>
            <person name="Lilly W.W."/>
            <person name="Ma L.J."/>
            <person name="Mackey A.J."/>
            <person name="Manning G."/>
            <person name="Martin F."/>
            <person name="Muraguchi H."/>
            <person name="Natvig D.O."/>
            <person name="Palmerini H."/>
            <person name="Ramesh M.A."/>
            <person name="Rehmeyer C.J."/>
            <person name="Roe B.A."/>
            <person name="Shenoy N."/>
            <person name="Stanke M."/>
            <person name="Ter-Hovhannisyan V."/>
            <person name="Tunlid A."/>
            <person name="Velagapudi R."/>
            <person name="Vision T.J."/>
            <person name="Zeng Q."/>
            <person name="Zolan M.E."/>
            <person name="Pukkila P.J."/>
        </authorList>
    </citation>
    <scope>NUCLEOTIDE SEQUENCE [LARGE SCALE GENOMIC DNA]</scope>
    <source>
        <strain evidence="2">Okayama-7 / 130 / ATCC MYA-4618 / FGSC 9003</strain>
    </source>
</reference>
<protein>
    <submittedName>
        <fullName evidence="1">Uncharacterized protein</fullName>
    </submittedName>
</protein>
<name>D6RLI6_COPC7</name>
<dbReference type="HOGENOM" id="CLU_2904096_0_0_1"/>
<keyword evidence="2" id="KW-1185">Reference proteome</keyword>
<evidence type="ECO:0000313" key="1">
    <source>
        <dbReference type="EMBL" id="EFI28078.1"/>
    </source>
</evidence>
<dbReference type="KEGG" id="cci:CC1G_14104"/>
<dbReference type="RefSeq" id="XP_002911572.1">
    <property type="nucleotide sequence ID" value="XM_002911526.1"/>
</dbReference>
<gene>
    <name evidence="1" type="ORF">CC1G_14104</name>
</gene>
<proteinExistence type="predicted"/>
<dbReference type="InParanoid" id="D6RLI6"/>
<dbReference type="AlphaFoldDB" id="D6RLI6"/>
<dbReference type="Proteomes" id="UP000001861">
    <property type="component" value="Unassembled WGS sequence"/>
</dbReference>
<comment type="caution">
    <text evidence="1">The sequence shown here is derived from an EMBL/GenBank/DDBJ whole genome shotgun (WGS) entry which is preliminary data.</text>
</comment>
<organism evidence="1 2">
    <name type="scientific">Coprinopsis cinerea (strain Okayama-7 / 130 / ATCC MYA-4618 / FGSC 9003)</name>
    <name type="common">Inky cap fungus</name>
    <name type="synonym">Hormographiella aspergillata</name>
    <dbReference type="NCBI Taxonomy" id="240176"/>
    <lineage>
        <taxon>Eukaryota</taxon>
        <taxon>Fungi</taxon>
        <taxon>Dikarya</taxon>
        <taxon>Basidiomycota</taxon>
        <taxon>Agaricomycotina</taxon>
        <taxon>Agaricomycetes</taxon>
        <taxon>Agaricomycetidae</taxon>
        <taxon>Agaricales</taxon>
        <taxon>Agaricineae</taxon>
        <taxon>Psathyrellaceae</taxon>
        <taxon>Coprinopsis</taxon>
    </lineage>
</organism>
<accession>D6RLI6</accession>
<dbReference type="GeneID" id="9378836"/>
<sequence>MSVRKVEFEIAGGYWIQKSLLLESRTLSALSVIAGSEHVPCSVLAASSGLVGDWSDAGKPRE</sequence>
<evidence type="ECO:0000313" key="2">
    <source>
        <dbReference type="Proteomes" id="UP000001861"/>
    </source>
</evidence>